<evidence type="ECO:0000313" key="2">
    <source>
        <dbReference type="EMBL" id="TDH58217.1"/>
    </source>
</evidence>
<gene>
    <name evidence="2" type="ORF">E2C06_33785</name>
</gene>
<protein>
    <recommendedName>
        <fullName evidence="1">LysR substrate-binding domain-containing protein</fullName>
    </recommendedName>
</protein>
<evidence type="ECO:0000259" key="1">
    <source>
        <dbReference type="Pfam" id="PF03466"/>
    </source>
</evidence>
<evidence type="ECO:0000313" key="3">
    <source>
        <dbReference type="Proteomes" id="UP000295096"/>
    </source>
</evidence>
<dbReference type="Pfam" id="PF03466">
    <property type="entry name" value="LysR_substrate"/>
    <property type="match status" value="1"/>
</dbReference>
<comment type="caution">
    <text evidence="2">The sequence shown here is derived from an EMBL/GenBank/DDBJ whole genome shotgun (WGS) entry which is preliminary data.</text>
</comment>
<dbReference type="SUPFAM" id="SSF53850">
    <property type="entry name" value="Periplasmic binding protein-like II"/>
    <property type="match status" value="1"/>
</dbReference>
<dbReference type="EMBL" id="SMSJ01000142">
    <property type="protein sequence ID" value="TDH58217.1"/>
    <property type="molecule type" value="Genomic_DNA"/>
</dbReference>
<dbReference type="InterPro" id="IPR005119">
    <property type="entry name" value="LysR_subst-bd"/>
</dbReference>
<sequence length="157" mass="17509">RPSVSRRDERLGSAPISRRRGQITQPLPEGFSLRRSHLLSARWLLGPPETAIRALVVEAFRSEGLEPPRVAVSTHNMELRMQLLARSDYVTSLPASLLQANGKRWGLRALPIRLRPPVPVVVATLRRRRLIAPVELFLTHLRAVTAELNGTAINQPG</sequence>
<organism evidence="2 3">
    <name type="scientific">Dankookia rubra</name>
    <dbReference type="NCBI Taxonomy" id="1442381"/>
    <lineage>
        <taxon>Bacteria</taxon>
        <taxon>Pseudomonadati</taxon>
        <taxon>Pseudomonadota</taxon>
        <taxon>Alphaproteobacteria</taxon>
        <taxon>Acetobacterales</taxon>
        <taxon>Roseomonadaceae</taxon>
        <taxon>Dankookia</taxon>
    </lineage>
</organism>
<dbReference type="Gene3D" id="3.40.190.10">
    <property type="entry name" value="Periplasmic binding protein-like II"/>
    <property type="match status" value="1"/>
</dbReference>
<dbReference type="Proteomes" id="UP000295096">
    <property type="component" value="Unassembled WGS sequence"/>
</dbReference>
<dbReference type="AlphaFoldDB" id="A0A4R5Q7Z0"/>
<proteinExistence type="predicted"/>
<feature type="domain" description="LysR substrate-binding" evidence="1">
    <location>
        <begin position="26"/>
        <end position="144"/>
    </location>
</feature>
<dbReference type="RefSeq" id="WP_206664820.1">
    <property type="nucleotide sequence ID" value="NZ_SMSJ01000142.1"/>
</dbReference>
<reference evidence="2 3" key="1">
    <citation type="journal article" date="2016" name="J. Microbiol.">
        <title>Dankookia rubra gen. nov., sp. nov., an alphaproteobacterium isolated from sediment of a shallow stream.</title>
        <authorList>
            <person name="Kim W.H."/>
            <person name="Kim D.H."/>
            <person name="Kang K."/>
            <person name="Ahn T.Y."/>
        </authorList>
    </citation>
    <scope>NUCLEOTIDE SEQUENCE [LARGE SCALE GENOMIC DNA]</scope>
    <source>
        <strain evidence="2 3">JCM30602</strain>
    </source>
</reference>
<name>A0A4R5Q7Z0_9PROT</name>
<accession>A0A4R5Q7Z0</accession>
<keyword evidence="3" id="KW-1185">Reference proteome</keyword>
<feature type="non-terminal residue" evidence="2">
    <location>
        <position position="1"/>
    </location>
</feature>